<protein>
    <submittedName>
        <fullName evidence="1">BQ5605_C047g12332 protein</fullName>
    </submittedName>
</protein>
<reference evidence="1 2" key="1">
    <citation type="submission" date="2016-11" db="EMBL/GenBank/DDBJ databases">
        <authorList>
            <person name="Jaros S."/>
            <person name="Januszkiewicz K."/>
            <person name="Wedrychowicz H."/>
        </authorList>
    </citation>
    <scope>NUCLEOTIDE SEQUENCE [LARGE SCALE GENOMIC DNA]</scope>
</reference>
<dbReference type="AlphaFoldDB" id="A0A2X0MTE9"/>
<evidence type="ECO:0000313" key="2">
    <source>
        <dbReference type="Proteomes" id="UP000249464"/>
    </source>
</evidence>
<name>A0A2X0MTE9_9BASI</name>
<gene>
    <name evidence="1" type="primary">BQ5605_C047g12332</name>
    <name evidence="1" type="ORF">BQ5605_C047G12332</name>
</gene>
<proteinExistence type="predicted"/>
<organism evidence="1 2">
    <name type="scientific">Microbotryum silenes-dioicae</name>
    <dbReference type="NCBI Taxonomy" id="796604"/>
    <lineage>
        <taxon>Eukaryota</taxon>
        <taxon>Fungi</taxon>
        <taxon>Dikarya</taxon>
        <taxon>Basidiomycota</taxon>
        <taxon>Pucciniomycotina</taxon>
        <taxon>Microbotryomycetes</taxon>
        <taxon>Microbotryales</taxon>
        <taxon>Microbotryaceae</taxon>
        <taxon>Microbotryum</taxon>
    </lineage>
</organism>
<evidence type="ECO:0000313" key="1">
    <source>
        <dbReference type="EMBL" id="SGZ31198.1"/>
    </source>
</evidence>
<sequence>MFKNLDNYPAMEPNGSLFIELIVNDLVKSASCATWAYSATIVTRTARSLQGLHCTVDVSTSLCRCVYYLLIRLAATSSFKSSTWLCPRVPRVI</sequence>
<dbReference type="Proteomes" id="UP000249464">
    <property type="component" value="Unassembled WGS sequence"/>
</dbReference>
<accession>A0A2X0MTE9</accession>
<dbReference type="EMBL" id="FQNC01000113">
    <property type="protein sequence ID" value="SGZ31198.1"/>
    <property type="molecule type" value="Genomic_DNA"/>
</dbReference>
<keyword evidence="2" id="KW-1185">Reference proteome</keyword>